<dbReference type="STRING" id="8005.ENSEEEP00000003217"/>
<evidence type="ECO:0000259" key="1">
    <source>
        <dbReference type="Pfam" id="PF08337"/>
    </source>
</evidence>
<dbReference type="SUPFAM" id="SSF48350">
    <property type="entry name" value="GTPase activation domain, GAP"/>
    <property type="match status" value="1"/>
</dbReference>
<keyword evidence="3" id="KW-1185">Reference proteome</keyword>
<dbReference type="GO" id="GO:0008360">
    <property type="term" value="P:regulation of cell shape"/>
    <property type="evidence" value="ECO:0007669"/>
    <property type="project" value="TreeGrafter"/>
</dbReference>
<dbReference type="InterPro" id="IPR013548">
    <property type="entry name" value="Plexin_cytoplasmic_RasGAP_dom"/>
</dbReference>
<dbReference type="Pfam" id="PF08337">
    <property type="entry name" value="Plexin_cytopl"/>
    <property type="match status" value="1"/>
</dbReference>
<sequence>MLNTLRHYEIPDGASVKVIIKKVHAPLSPQTSLKDDQNFSIKYFHLIDPDIDRDESQHPERKKLKLKEIYLTKLLSTKVAVHSFVENLFRSIWGMPHNKAPQGVKYFFDFLDTQAEKKKITDPDVVHIWKTNSLPLRFWVNILKNPNFVFSDLEKTAHLDSCLSVIAQAFIDSFSLTDQQLGKHAPTNKLLYAKDIPQYKQEVKTYYRSVRDQPSVSSQEFKAFLQEESKKHEYEFNESAALHELNKYMERYYTEVLDYLHESSLTQPHKQFQLFQKIVALLMIITDHMMMIIPIDITDYANYIKEL</sequence>
<dbReference type="Gene3D" id="3.10.20.90">
    <property type="entry name" value="Phosphatidylinositol 3-kinase Catalytic Subunit, Chain A, domain 1"/>
    <property type="match status" value="1"/>
</dbReference>
<reference evidence="2" key="3">
    <citation type="submission" date="2020-05" db="EMBL/GenBank/DDBJ databases">
        <title>Electrophorus electricus (electric eel) genome, fEleEle1, primary haplotype.</title>
        <authorList>
            <person name="Myers G."/>
            <person name="Meyer A."/>
            <person name="Fedrigo O."/>
            <person name="Formenti G."/>
            <person name="Rhie A."/>
            <person name="Tracey A."/>
            <person name="Sims Y."/>
            <person name="Jarvis E.D."/>
        </authorList>
    </citation>
    <scope>NUCLEOTIDE SEQUENCE [LARGE SCALE GENOMIC DNA]</scope>
</reference>
<dbReference type="GO" id="GO:0017154">
    <property type="term" value="F:semaphorin receptor activity"/>
    <property type="evidence" value="ECO:0007669"/>
    <property type="project" value="InterPro"/>
</dbReference>
<accession>A0A4W4DWR1</accession>
<name>A0A4W4DWR1_ELEEL</name>
<dbReference type="Gene3D" id="1.10.506.10">
    <property type="entry name" value="GTPase Activation - p120gap, domain 1"/>
    <property type="match status" value="1"/>
</dbReference>
<dbReference type="GO" id="GO:0030334">
    <property type="term" value="P:regulation of cell migration"/>
    <property type="evidence" value="ECO:0007669"/>
    <property type="project" value="TreeGrafter"/>
</dbReference>
<dbReference type="PANTHER" id="PTHR22625">
    <property type="entry name" value="PLEXIN"/>
    <property type="match status" value="1"/>
</dbReference>
<proteinExistence type="predicted"/>
<dbReference type="GO" id="GO:0005886">
    <property type="term" value="C:plasma membrane"/>
    <property type="evidence" value="ECO:0007669"/>
    <property type="project" value="TreeGrafter"/>
</dbReference>
<reference evidence="2" key="4">
    <citation type="submission" date="2025-08" db="UniProtKB">
        <authorList>
            <consortium name="Ensembl"/>
        </authorList>
    </citation>
    <scope>IDENTIFICATION</scope>
</reference>
<gene>
    <name evidence="2" type="primary">plxnc1</name>
</gene>
<dbReference type="GO" id="GO:0050772">
    <property type="term" value="P:positive regulation of axonogenesis"/>
    <property type="evidence" value="ECO:0007669"/>
    <property type="project" value="TreeGrafter"/>
</dbReference>
<dbReference type="AlphaFoldDB" id="A0A4W4DWR1"/>
<dbReference type="Ensembl" id="ENSEEET00000003263.2">
    <property type="protein sequence ID" value="ENSEEEP00000003217.2"/>
    <property type="gene ID" value="ENSEEEG00000001807.2"/>
</dbReference>
<dbReference type="GO" id="GO:0007162">
    <property type="term" value="P:negative regulation of cell adhesion"/>
    <property type="evidence" value="ECO:0007669"/>
    <property type="project" value="TreeGrafter"/>
</dbReference>
<protein>
    <recommendedName>
        <fullName evidence="1">Plexin cytoplasmic RasGAP domain-containing protein</fullName>
    </recommendedName>
</protein>
<reference evidence="3" key="1">
    <citation type="journal article" date="2014" name="Science">
        <title>Nonhuman genetics. Genomic basis for the convergent evolution of electric organs.</title>
        <authorList>
            <person name="Gallant J.R."/>
            <person name="Traeger L.L."/>
            <person name="Volkening J.D."/>
            <person name="Moffett H."/>
            <person name="Chen P.H."/>
            <person name="Novina C.D."/>
            <person name="Phillips G.N.Jr."/>
            <person name="Anand R."/>
            <person name="Wells G.B."/>
            <person name="Pinch M."/>
            <person name="Guth R."/>
            <person name="Unguez G.A."/>
            <person name="Albert J.S."/>
            <person name="Zakon H.H."/>
            <person name="Samanta M.P."/>
            <person name="Sussman M.R."/>
        </authorList>
    </citation>
    <scope>NUCLEOTIDE SEQUENCE [LARGE SCALE GENOMIC DNA]</scope>
</reference>
<dbReference type="GO" id="GO:0002116">
    <property type="term" value="C:semaphorin receptor complex"/>
    <property type="evidence" value="ECO:0007669"/>
    <property type="project" value="TreeGrafter"/>
</dbReference>
<organism evidence="2 3">
    <name type="scientific">Electrophorus electricus</name>
    <name type="common">Electric eel</name>
    <name type="synonym">Gymnotus electricus</name>
    <dbReference type="NCBI Taxonomy" id="8005"/>
    <lineage>
        <taxon>Eukaryota</taxon>
        <taxon>Metazoa</taxon>
        <taxon>Chordata</taxon>
        <taxon>Craniata</taxon>
        <taxon>Vertebrata</taxon>
        <taxon>Euteleostomi</taxon>
        <taxon>Actinopterygii</taxon>
        <taxon>Neopterygii</taxon>
        <taxon>Teleostei</taxon>
        <taxon>Ostariophysi</taxon>
        <taxon>Gymnotiformes</taxon>
        <taxon>Gymnotoidei</taxon>
        <taxon>Gymnotidae</taxon>
        <taxon>Electrophorus</taxon>
    </lineage>
</organism>
<dbReference type="PANTHER" id="PTHR22625:SF4">
    <property type="entry name" value="PLEXIN-C1"/>
    <property type="match status" value="1"/>
</dbReference>
<evidence type="ECO:0000313" key="2">
    <source>
        <dbReference type="Ensembl" id="ENSEEEP00000003217.2"/>
    </source>
</evidence>
<dbReference type="OMA" id="GVFIQID"/>
<dbReference type="InterPro" id="IPR031148">
    <property type="entry name" value="Plexin"/>
</dbReference>
<feature type="domain" description="Plexin cytoplasmic RasGAP" evidence="1">
    <location>
        <begin position="28"/>
        <end position="256"/>
    </location>
</feature>
<evidence type="ECO:0000313" key="3">
    <source>
        <dbReference type="Proteomes" id="UP000314983"/>
    </source>
</evidence>
<reference evidence="2" key="5">
    <citation type="submission" date="2025-09" db="UniProtKB">
        <authorList>
            <consortium name="Ensembl"/>
        </authorList>
    </citation>
    <scope>IDENTIFICATION</scope>
</reference>
<dbReference type="InterPro" id="IPR008936">
    <property type="entry name" value="Rho_GTPase_activation_prot"/>
</dbReference>
<reference evidence="3" key="2">
    <citation type="journal article" date="2017" name="Sci. Adv.">
        <title>A tail of two voltages: Proteomic comparison of the three electric organs of the electric eel.</title>
        <authorList>
            <person name="Traeger L.L."/>
            <person name="Sabat G."/>
            <person name="Barrett-Wilt G.A."/>
            <person name="Wells G.B."/>
            <person name="Sussman M.R."/>
        </authorList>
    </citation>
    <scope>NUCLEOTIDE SEQUENCE [LARGE SCALE GENOMIC DNA]</scope>
</reference>
<dbReference type="GeneTree" id="ENSGT01150000286928"/>
<dbReference type="Proteomes" id="UP000314983">
    <property type="component" value="Chromosome 2"/>
</dbReference>